<feature type="signal peptide" evidence="3">
    <location>
        <begin position="1"/>
        <end position="16"/>
    </location>
</feature>
<proteinExistence type="predicted"/>
<organism evidence="5 6">
    <name type="scientific">Maritimibacter harenae</name>
    <dbReference type="NCBI Taxonomy" id="2606218"/>
    <lineage>
        <taxon>Bacteria</taxon>
        <taxon>Pseudomonadati</taxon>
        <taxon>Pseudomonadota</taxon>
        <taxon>Alphaproteobacteria</taxon>
        <taxon>Rhodobacterales</taxon>
        <taxon>Roseobacteraceae</taxon>
        <taxon>Maritimibacter</taxon>
    </lineage>
</organism>
<dbReference type="Proteomes" id="UP000467322">
    <property type="component" value="Unassembled WGS sequence"/>
</dbReference>
<comment type="caution">
    <text evidence="5">The sequence shown here is derived from an EMBL/GenBank/DDBJ whole genome shotgun (WGS) entry which is preliminary data.</text>
</comment>
<dbReference type="EMBL" id="WTUX01000006">
    <property type="protein sequence ID" value="MZR12041.1"/>
    <property type="molecule type" value="Genomic_DNA"/>
</dbReference>
<name>A0A845M785_9RHOB</name>
<evidence type="ECO:0000256" key="1">
    <source>
        <dbReference type="ARBA" id="ARBA00004196"/>
    </source>
</evidence>
<dbReference type="RefSeq" id="WP_161350155.1">
    <property type="nucleotide sequence ID" value="NZ_WTUX01000006.1"/>
</dbReference>
<reference evidence="5 6" key="1">
    <citation type="submission" date="2019-12" db="EMBL/GenBank/DDBJ databases">
        <title>Maritimibacter sp. nov. sp. isolated from sea sand.</title>
        <authorList>
            <person name="Kim J."/>
            <person name="Jeong S.E."/>
            <person name="Jung H.S."/>
            <person name="Jeon C.O."/>
        </authorList>
    </citation>
    <scope>NUCLEOTIDE SEQUENCE [LARGE SCALE GENOMIC DNA]</scope>
    <source>
        <strain evidence="5 6">DP07</strain>
    </source>
</reference>
<sequence>MRLALAFSLIALPAVAGVDEAVNDVILPDLATFTTTAEQLDVAAQANCSPDALKGPYNAAFDAWVAVSDVRLGPLEQGALSIAFWPDKRGFTEKTLTRLISDQDDIIDTPEGFAEVSIAARGMFALERMLYDPDFNAYATGSYACDLVRALTRDLRRQAIAIEAGWRDTFADLLLSPGAPGNATYLDRSEAQRAIYTQILNALEFTADSRLGRPLGEVTRPRPTRAEAWRAGRSLDNVLIATEQAVTLARALADWEIPETEAALARVQEAARDIEDPSFQSIGDDLTKRLKLEILQQEIDGVSNAIEAEVGTRYGITPGFNASDGD</sequence>
<keyword evidence="6" id="KW-1185">Reference proteome</keyword>
<keyword evidence="2 3" id="KW-0732">Signal</keyword>
<dbReference type="InterPro" id="IPR034984">
    <property type="entry name" value="Imelysin-like_IPPA"/>
</dbReference>
<comment type="subcellular location">
    <subcellularLocation>
        <location evidence="1">Cell envelope</location>
    </subcellularLocation>
</comment>
<accession>A0A845M785</accession>
<feature type="chain" id="PRO_5032570881" evidence="3">
    <location>
        <begin position="17"/>
        <end position="326"/>
    </location>
</feature>
<protein>
    <submittedName>
        <fullName evidence="5">Signal peptidase</fullName>
    </submittedName>
</protein>
<evidence type="ECO:0000313" key="6">
    <source>
        <dbReference type="Proteomes" id="UP000467322"/>
    </source>
</evidence>
<evidence type="ECO:0000313" key="5">
    <source>
        <dbReference type="EMBL" id="MZR12041.1"/>
    </source>
</evidence>
<dbReference type="Pfam" id="PF09375">
    <property type="entry name" value="Peptidase_M75"/>
    <property type="match status" value="1"/>
</dbReference>
<dbReference type="Gene3D" id="1.20.1420.20">
    <property type="entry name" value="M75 peptidase, HXXE motif"/>
    <property type="match status" value="1"/>
</dbReference>
<dbReference type="CDD" id="cd14659">
    <property type="entry name" value="Imelysin-like_IPPA"/>
    <property type="match status" value="1"/>
</dbReference>
<dbReference type="GO" id="GO:0030313">
    <property type="term" value="C:cell envelope"/>
    <property type="evidence" value="ECO:0007669"/>
    <property type="project" value="UniProtKB-SubCell"/>
</dbReference>
<gene>
    <name evidence="5" type="ORF">GQE99_03285</name>
</gene>
<dbReference type="InterPro" id="IPR018976">
    <property type="entry name" value="Imelysin-like"/>
</dbReference>
<evidence type="ECO:0000256" key="2">
    <source>
        <dbReference type="ARBA" id="ARBA00022729"/>
    </source>
</evidence>
<dbReference type="AlphaFoldDB" id="A0A845M785"/>
<evidence type="ECO:0000259" key="4">
    <source>
        <dbReference type="Pfam" id="PF09375"/>
    </source>
</evidence>
<evidence type="ECO:0000256" key="3">
    <source>
        <dbReference type="SAM" id="SignalP"/>
    </source>
</evidence>
<feature type="domain" description="Imelysin-like" evidence="4">
    <location>
        <begin position="26"/>
        <end position="293"/>
    </location>
</feature>
<dbReference type="InterPro" id="IPR038352">
    <property type="entry name" value="Imelysin_sf"/>
</dbReference>